<protein>
    <submittedName>
        <fullName evidence="10">General substrate transporter</fullName>
    </submittedName>
</protein>
<feature type="transmembrane region" description="Helical" evidence="8">
    <location>
        <begin position="453"/>
        <end position="472"/>
    </location>
</feature>
<evidence type="ECO:0000256" key="7">
    <source>
        <dbReference type="ARBA" id="ARBA00049119"/>
    </source>
</evidence>
<evidence type="ECO:0000256" key="2">
    <source>
        <dbReference type="ARBA" id="ARBA00010992"/>
    </source>
</evidence>
<evidence type="ECO:0000256" key="1">
    <source>
        <dbReference type="ARBA" id="ARBA00004141"/>
    </source>
</evidence>
<sequence length="474" mass="50434">MHQRDSNRFTLYGCCVCIWILISPFQYGFHISALNQLQSVITCRKTGGLVDFWLGIPTCVRMTDAQFSAVTASFTAGGLVGSLAGNVLQENYGRKGALRIHAALIALGAGMMTIAASITVLFLGRFIIGIAVGIGVCVAPVFIGEIAPATIKGSVGVLTQMSIVIGVLITQSLGIALASPFHWRFVTLFSFALALQQIIFSGLITESPAWLSANKLELEARKVAAGLWGTVPAFLPSKISLSTVATPFTRNVDVTDDPEDPLLEGGPDDHIPVTHIPALSVHQIIQAPELRNAVLIMTYVMIAQQFSVLYYSNDILAKTLPDLASFVSLGITLVNALMTFPPIFLIESLGRKSLLKISIGGSLLSLLLVGYGINAGLKILSSVAIMAFVASFACGLGPVPFVIISDVAPYHAVSALSSVALSINWVTNFIVGLVFLPLRNLLAGGEASREGRVFYVFAGLLAVFSLVFSRVYKG</sequence>
<keyword evidence="11" id="KW-1185">Reference proteome</keyword>
<comment type="similarity">
    <text evidence="2">Belongs to the major facilitator superfamily. Sugar transporter (TC 2.A.1.1) family.</text>
</comment>
<dbReference type="PROSITE" id="PS50850">
    <property type="entry name" value="MFS"/>
    <property type="match status" value="1"/>
</dbReference>
<dbReference type="PRINTS" id="PR00171">
    <property type="entry name" value="SUGRTRNSPORT"/>
</dbReference>
<proteinExistence type="inferred from homology"/>
<dbReference type="GO" id="GO:0015149">
    <property type="term" value="F:hexose transmembrane transporter activity"/>
    <property type="evidence" value="ECO:0007669"/>
    <property type="project" value="TreeGrafter"/>
</dbReference>
<feature type="transmembrane region" description="Helical" evidence="8">
    <location>
        <begin position="67"/>
        <end position="88"/>
    </location>
</feature>
<reference evidence="10 11" key="1">
    <citation type="submission" date="2018-06" db="EMBL/GenBank/DDBJ databases">
        <title>A transcriptomic atlas of mushroom development highlights an independent origin of complex multicellularity.</title>
        <authorList>
            <consortium name="DOE Joint Genome Institute"/>
            <person name="Krizsan K."/>
            <person name="Almasi E."/>
            <person name="Merenyi Z."/>
            <person name="Sahu N."/>
            <person name="Viragh M."/>
            <person name="Koszo T."/>
            <person name="Mondo S."/>
            <person name="Kiss B."/>
            <person name="Balint B."/>
            <person name="Kues U."/>
            <person name="Barry K."/>
            <person name="Hegedus J.C."/>
            <person name="Henrissat B."/>
            <person name="Johnson J."/>
            <person name="Lipzen A."/>
            <person name="Ohm R."/>
            <person name="Nagy I."/>
            <person name="Pangilinan J."/>
            <person name="Yan J."/>
            <person name="Xiong Y."/>
            <person name="Grigoriev I.V."/>
            <person name="Hibbett D.S."/>
            <person name="Nagy L.G."/>
        </authorList>
    </citation>
    <scope>NUCLEOTIDE SEQUENCE [LARGE SCALE GENOMIC DNA]</scope>
    <source>
        <strain evidence="10 11">SZMC22713</strain>
    </source>
</reference>
<keyword evidence="6 8" id="KW-0472">Membrane</keyword>
<dbReference type="Pfam" id="PF00083">
    <property type="entry name" value="Sugar_tr"/>
    <property type="match status" value="1"/>
</dbReference>
<dbReference type="VEuPathDB" id="FungiDB:BD410DRAFT_812290"/>
<evidence type="ECO:0000313" key="10">
    <source>
        <dbReference type="EMBL" id="TDL27218.1"/>
    </source>
</evidence>
<evidence type="ECO:0000256" key="6">
    <source>
        <dbReference type="ARBA" id="ARBA00023136"/>
    </source>
</evidence>
<dbReference type="AlphaFoldDB" id="A0A4Y7QIZ5"/>
<dbReference type="InterPro" id="IPR036259">
    <property type="entry name" value="MFS_trans_sf"/>
</dbReference>
<feature type="domain" description="Major facilitator superfamily (MFS) profile" evidence="9">
    <location>
        <begin position="16"/>
        <end position="474"/>
    </location>
</feature>
<evidence type="ECO:0000313" key="11">
    <source>
        <dbReference type="Proteomes" id="UP000294933"/>
    </source>
</evidence>
<dbReference type="Proteomes" id="UP000294933">
    <property type="component" value="Unassembled WGS sequence"/>
</dbReference>
<organism evidence="10 11">
    <name type="scientific">Rickenella mellea</name>
    <dbReference type="NCBI Taxonomy" id="50990"/>
    <lineage>
        <taxon>Eukaryota</taxon>
        <taxon>Fungi</taxon>
        <taxon>Dikarya</taxon>
        <taxon>Basidiomycota</taxon>
        <taxon>Agaricomycotina</taxon>
        <taxon>Agaricomycetes</taxon>
        <taxon>Hymenochaetales</taxon>
        <taxon>Rickenellaceae</taxon>
        <taxon>Rickenella</taxon>
    </lineage>
</organism>
<name>A0A4Y7QIZ5_9AGAM</name>
<comment type="catalytic activity">
    <reaction evidence="7">
        <text>myo-inositol(out) + H(+)(out) = myo-inositol(in) + H(+)(in)</text>
        <dbReference type="Rhea" id="RHEA:60364"/>
        <dbReference type="ChEBI" id="CHEBI:15378"/>
        <dbReference type="ChEBI" id="CHEBI:17268"/>
    </reaction>
</comment>
<evidence type="ECO:0000256" key="3">
    <source>
        <dbReference type="ARBA" id="ARBA00022448"/>
    </source>
</evidence>
<dbReference type="InterPro" id="IPR005828">
    <property type="entry name" value="MFS_sugar_transport-like"/>
</dbReference>
<evidence type="ECO:0000256" key="4">
    <source>
        <dbReference type="ARBA" id="ARBA00022692"/>
    </source>
</evidence>
<dbReference type="STRING" id="50990.A0A4Y7QIZ5"/>
<dbReference type="PANTHER" id="PTHR23503:SF8">
    <property type="entry name" value="FACILITATED GLUCOSE TRANSPORTER PROTEIN 1"/>
    <property type="match status" value="1"/>
</dbReference>
<keyword evidence="3" id="KW-0813">Transport</keyword>
<feature type="transmembrane region" description="Helical" evidence="8">
    <location>
        <begin position="9"/>
        <end position="29"/>
    </location>
</feature>
<dbReference type="InterPro" id="IPR045263">
    <property type="entry name" value="GLUT"/>
</dbReference>
<dbReference type="GO" id="GO:0016020">
    <property type="term" value="C:membrane"/>
    <property type="evidence" value="ECO:0007669"/>
    <property type="project" value="UniProtKB-SubCell"/>
</dbReference>
<dbReference type="InterPro" id="IPR005829">
    <property type="entry name" value="Sugar_transporter_CS"/>
</dbReference>
<feature type="transmembrane region" description="Helical" evidence="8">
    <location>
        <begin position="155"/>
        <end position="177"/>
    </location>
</feature>
<evidence type="ECO:0000256" key="8">
    <source>
        <dbReference type="SAM" id="Phobius"/>
    </source>
</evidence>
<feature type="transmembrane region" description="Helical" evidence="8">
    <location>
        <begin position="353"/>
        <end position="373"/>
    </location>
</feature>
<dbReference type="InterPro" id="IPR003663">
    <property type="entry name" value="Sugar/inositol_transpt"/>
</dbReference>
<keyword evidence="4 8" id="KW-0812">Transmembrane</keyword>
<dbReference type="Gene3D" id="1.20.1250.20">
    <property type="entry name" value="MFS general substrate transporter like domains"/>
    <property type="match status" value="1"/>
</dbReference>
<feature type="transmembrane region" description="Helical" evidence="8">
    <location>
        <begin position="126"/>
        <end position="143"/>
    </location>
</feature>
<feature type="transmembrane region" description="Helical" evidence="8">
    <location>
        <begin position="323"/>
        <end position="346"/>
    </location>
</feature>
<dbReference type="EMBL" id="ML170159">
    <property type="protein sequence ID" value="TDL27218.1"/>
    <property type="molecule type" value="Genomic_DNA"/>
</dbReference>
<comment type="subcellular location">
    <subcellularLocation>
        <location evidence="1">Membrane</location>
        <topology evidence="1">Multi-pass membrane protein</topology>
    </subcellularLocation>
</comment>
<accession>A0A4Y7QIZ5</accession>
<dbReference type="OrthoDB" id="4540492at2759"/>
<gene>
    <name evidence="10" type="ORF">BD410DRAFT_812290</name>
</gene>
<keyword evidence="5 8" id="KW-1133">Transmembrane helix</keyword>
<feature type="transmembrane region" description="Helical" evidence="8">
    <location>
        <begin position="293"/>
        <end position="311"/>
    </location>
</feature>
<feature type="transmembrane region" description="Helical" evidence="8">
    <location>
        <begin position="183"/>
        <end position="205"/>
    </location>
</feature>
<feature type="transmembrane region" description="Helical" evidence="8">
    <location>
        <begin position="415"/>
        <end position="438"/>
    </location>
</feature>
<dbReference type="PANTHER" id="PTHR23503">
    <property type="entry name" value="SOLUTE CARRIER FAMILY 2"/>
    <property type="match status" value="1"/>
</dbReference>
<evidence type="ECO:0000256" key="5">
    <source>
        <dbReference type="ARBA" id="ARBA00022989"/>
    </source>
</evidence>
<feature type="transmembrane region" description="Helical" evidence="8">
    <location>
        <begin position="100"/>
        <end position="120"/>
    </location>
</feature>
<dbReference type="SUPFAM" id="SSF103473">
    <property type="entry name" value="MFS general substrate transporter"/>
    <property type="match status" value="1"/>
</dbReference>
<feature type="transmembrane region" description="Helical" evidence="8">
    <location>
        <begin position="379"/>
        <end position="403"/>
    </location>
</feature>
<evidence type="ECO:0000259" key="9">
    <source>
        <dbReference type="PROSITE" id="PS50850"/>
    </source>
</evidence>
<dbReference type="InterPro" id="IPR020846">
    <property type="entry name" value="MFS_dom"/>
</dbReference>
<dbReference type="PROSITE" id="PS00217">
    <property type="entry name" value="SUGAR_TRANSPORT_2"/>
    <property type="match status" value="1"/>
</dbReference>